<protein>
    <submittedName>
        <fullName evidence="1">Uncharacterized protein</fullName>
    </submittedName>
</protein>
<accession>A0ABW2WMM4</accession>
<evidence type="ECO:0000313" key="2">
    <source>
        <dbReference type="Proteomes" id="UP001596915"/>
    </source>
</evidence>
<sequence length="63" mass="6924">MFVNMLREHIDRFGIAPDGRLLRGEAGGHVDTTAHGRTRARAREGALDLGEHTAAFLADRPSR</sequence>
<name>A0ABW2WMM4_9ACTN</name>
<reference evidence="2" key="1">
    <citation type="journal article" date="2019" name="Int. J. Syst. Evol. Microbiol.">
        <title>The Global Catalogue of Microorganisms (GCM) 10K type strain sequencing project: providing services to taxonomists for standard genome sequencing and annotation.</title>
        <authorList>
            <consortium name="The Broad Institute Genomics Platform"/>
            <consortium name="The Broad Institute Genome Sequencing Center for Infectious Disease"/>
            <person name="Wu L."/>
            <person name="Ma J."/>
        </authorList>
    </citation>
    <scope>NUCLEOTIDE SEQUENCE [LARGE SCALE GENOMIC DNA]</scope>
    <source>
        <strain evidence="2">JCM 12607</strain>
    </source>
</reference>
<organism evidence="1 2">
    <name type="scientific">Streptomyces sanglieri</name>
    <dbReference type="NCBI Taxonomy" id="193460"/>
    <lineage>
        <taxon>Bacteria</taxon>
        <taxon>Bacillati</taxon>
        <taxon>Actinomycetota</taxon>
        <taxon>Actinomycetes</taxon>
        <taxon>Kitasatosporales</taxon>
        <taxon>Streptomycetaceae</taxon>
        <taxon>Streptomyces</taxon>
    </lineage>
</organism>
<proteinExistence type="predicted"/>
<comment type="caution">
    <text evidence="1">The sequence shown here is derived from an EMBL/GenBank/DDBJ whole genome shotgun (WGS) entry which is preliminary data.</text>
</comment>
<dbReference type="EMBL" id="JBHTGL010000008">
    <property type="protein sequence ID" value="MFD0622781.1"/>
    <property type="molecule type" value="Genomic_DNA"/>
</dbReference>
<evidence type="ECO:0000313" key="1">
    <source>
        <dbReference type="EMBL" id="MFD0622781.1"/>
    </source>
</evidence>
<gene>
    <name evidence="1" type="ORF">ACFQ2K_08010</name>
</gene>
<keyword evidence="2" id="KW-1185">Reference proteome</keyword>
<dbReference type="Proteomes" id="UP001596915">
    <property type="component" value="Unassembled WGS sequence"/>
</dbReference>